<sequence>MPSVSDRPSVSADPTTFIRLEQDLNGEVIYLPECPPEGCGVCTGDCKTDADCAENLMCWRAEEDRGWDSKLPVPGCDGGQSDSNHRWGHIGYSSYGYCFDPWNNQTYPEQVPPTQTEWEAEEFYFNHDNDAPCCQIFSPFPATQDINVTVPISGSTNISSGSPTYMNTTYIYVIDVSGSTKVDEGNCGDQTGEGWVGDILDCEVLSLEYANDDAIASGQVDLVGLVNFSTTGAIMSDLIEPWKKSNLQRRDEDIIDVLREVYPDAFTNFSAGVELACDLAQSPANDNQNTVVIFLSDGLPNRGSSSQTRIQTACNNAIFRTYAITEDASCYMVDPAFQNDDGSEPDTLAQIAAYSGGTCEYIPVVSELPEAIRRISDTKVLSVHVEVNGVVWDGVNLAFTLDPPFIGPNSTEYSGTIDLPVGVHDVCFVSTSEITGNLAREEVCEQIVITAGVEMPADQTVTTSGPASLNITATLEASGGTLSSCCNGLFFPMSCTTTGGGPNDGMVASTLSNPTDPFSLLLENDGTVTGTDVVTCCANLTSGETCGQSEISWQDSPSTAPTDMPSEMPSLSQSPSTAAATDAPTSSPTTSPTNVPTMTPTAAPTKAPTSNPTGSPTVSPTMSPTGTPTTAAPTMPDATNAPSRSPTASPTGSPTGTPTGSPIAAPTASPTGSPISTPTASPTGSPTSAAGTSSPTSSPTRSVPSSMDVFPMSCNYLALPPNSCSSDPQPACTPLRFPAYCPPEESFLDLISARHDSYTADDGAAAEADGYWYHELENKLATKMVLQDAGFNVADLYYCSTDMSNGLADFTPPVSNSFVVKAMGMHSDAGVYVLPNGFGGTELLSGQTMSMVDVQNALAATGATEFIIEEYVGDPVVMSDEYKFHMFNGTVGSIIYATNRGTECQCFAELDADWNRIDTNGCVRPGGFTQFQPGSTCPAMDTARGLTVQMKGLDLCSNAPPPDPILLDSLTTTAQAVSEFVGVYMRVDMSVDAAGNVVVGELTPNHTNGRVHCAVMYDSLAGCNNPCALGNLWSQNSGTSPLHGGDATPIPTPLTTVGTDFVDMCNALIAP</sequence>
<dbReference type="AlphaFoldDB" id="A0A7S1VFQ4"/>
<dbReference type="PROSITE" id="PS50234">
    <property type="entry name" value="VWFA"/>
    <property type="match status" value="1"/>
</dbReference>
<protein>
    <recommendedName>
        <fullName evidence="2">VWFA domain-containing protein</fullName>
    </recommendedName>
</protein>
<feature type="compositionally biased region" description="Low complexity" evidence="1">
    <location>
        <begin position="572"/>
        <end position="705"/>
    </location>
</feature>
<feature type="domain" description="VWFA" evidence="2">
    <location>
        <begin position="169"/>
        <end position="379"/>
    </location>
</feature>
<feature type="compositionally biased region" description="Polar residues" evidence="1">
    <location>
        <begin position="547"/>
        <end position="561"/>
    </location>
</feature>
<dbReference type="SUPFAM" id="SSF56059">
    <property type="entry name" value="Glutathione synthetase ATP-binding domain-like"/>
    <property type="match status" value="1"/>
</dbReference>
<dbReference type="CDD" id="cd00198">
    <property type="entry name" value="vWFA"/>
    <property type="match status" value="1"/>
</dbReference>
<gene>
    <name evidence="3" type="ORF">GOCE00092_LOCUS20470</name>
</gene>
<dbReference type="InterPro" id="IPR036465">
    <property type="entry name" value="vWFA_dom_sf"/>
</dbReference>
<dbReference type="Gene3D" id="3.40.50.410">
    <property type="entry name" value="von Willebrand factor, type A domain"/>
    <property type="match status" value="1"/>
</dbReference>
<evidence type="ECO:0000259" key="2">
    <source>
        <dbReference type="PROSITE" id="PS50234"/>
    </source>
</evidence>
<dbReference type="InterPro" id="IPR002035">
    <property type="entry name" value="VWF_A"/>
</dbReference>
<reference evidence="3" key="1">
    <citation type="submission" date="2021-01" db="EMBL/GenBank/DDBJ databases">
        <authorList>
            <person name="Corre E."/>
            <person name="Pelletier E."/>
            <person name="Niang G."/>
            <person name="Scheremetjew M."/>
            <person name="Finn R."/>
            <person name="Kale V."/>
            <person name="Holt S."/>
            <person name="Cochrane G."/>
            <person name="Meng A."/>
            <person name="Brown T."/>
            <person name="Cohen L."/>
        </authorList>
    </citation>
    <scope>NUCLEOTIDE SEQUENCE</scope>
    <source>
        <strain evidence="3">CCMP 410</strain>
    </source>
</reference>
<evidence type="ECO:0000256" key="1">
    <source>
        <dbReference type="SAM" id="MobiDB-lite"/>
    </source>
</evidence>
<accession>A0A7S1VFQ4</accession>
<feature type="region of interest" description="Disordered" evidence="1">
    <location>
        <begin position="547"/>
        <end position="705"/>
    </location>
</feature>
<evidence type="ECO:0000313" key="3">
    <source>
        <dbReference type="EMBL" id="CAD9298471.1"/>
    </source>
</evidence>
<proteinExistence type="predicted"/>
<name>A0A7S1VFQ4_9STRA</name>
<dbReference type="EMBL" id="HBGK01039341">
    <property type="protein sequence ID" value="CAD9298471.1"/>
    <property type="molecule type" value="Transcribed_RNA"/>
</dbReference>
<organism evidence="3">
    <name type="scientific">Grammatophora oceanica</name>
    <dbReference type="NCBI Taxonomy" id="210454"/>
    <lineage>
        <taxon>Eukaryota</taxon>
        <taxon>Sar</taxon>
        <taxon>Stramenopiles</taxon>
        <taxon>Ochrophyta</taxon>
        <taxon>Bacillariophyta</taxon>
        <taxon>Fragilariophyceae</taxon>
        <taxon>Fragilariophycidae</taxon>
        <taxon>Rhabdonematales</taxon>
        <taxon>Grammatophoraceae</taxon>
        <taxon>Grammatophora</taxon>
    </lineage>
</organism>
<dbReference type="SUPFAM" id="SSF53300">
    <property type="entry name" value="vWA-like"/>
    <property type="match status" value="1"/>
</dbReference>